<comment type="caution">
    <text evidence="3">The sequence shown here is derived from an EMBL/GenBank/DDBJ whole genome shotgun (WGS) entry which is preliminary data.</text>
</comment>
<evidence type="ECO:0000313" key="4">
    <source>
        <dbReference type="Proteomes" id="UP001200741"/>
    </source>
</evidence>
<dbReference type="PANTHER" id="PTHR30160:SF1">
    <property type="entry name" value="LIPOPOLYSACCHARIDE 1,2-N-ACETYLGLUCOSAMINETRANSFERASE-RELATED"/>
    <property type="match status" value="1"/>
</dbReference>
<sequence length="384" mass="41108">MSEPAVEGRLQRWSEARRVLLIRLDNLGDVLMTTPAIAAVRESLPKAHLALLAAPPSQALQPHLRDVDEVIGFHAPWVKAGAAALDELARRTPSLAHGEAERAQLRRLAEARFDAAIIFTVCTQSPLPAALLCRLAGIPLVLAHSRERAYGLLSDEIADGDLIGSVTLRHEVQRQLDLVAQVGLRTRDERLRFHVREEDGQAARQLLQATGLAPDVPYLLVHPGASAASRRYPAASFGAAAALMRRDPLLAGVRIVFCAGPGEAALLREAEAAMDGDGVVLPPPATLGTLAALVAGARVLVANNSGPVHLAAALGTPVVELYALTNPQHTPWRVPARVLSHDVPCRNCLKSVCPQGHHDCLRRVPPRAVAEAVRTFLRPVAWAA</sequence>
<dbReference type="RefSeq" id="WP_233369840.1">
    <property type="nucleotide sequence ID" value="NZ_JAJTWU010000001.1"/>
</dbReference>
<gene>
    <name evidence="3" type="ORF">LXT13_01550</name>
</gene>
<keyword evidence="1" id="KW-0328">Glycosyltransferase</keyword>
<reference evidence="3 4" key="1">
    <citation type="submission" date="2021-12" db="EMBL/GenBank/DDBJ databases">
        <title>Genome seq of P8.</title>
        <authorList>
            <person name="Seo T."/>
        </authorList>
    </citation>
    <scope>NUCLEOTIDE SEQUENCE [LARGE SCALE GENOMIC DNA]</scope>
    <source>
        <strain evidence="3 4">P8</strain>
    </source>
</reference>
<dbReference type="Proteomes" id="UP001200741">
    <property type="component" value="Unassembled WGS sequence"/>
</dbReference>
<dbReference type="PANTHER" id="PTHR30160">
    <property type="entry name" value="TETRAACYLDISACCHARIDE 4'-KINASE-RELATED"/>
    <property type="match status" value="1"/>
</dbReference>
<dbReference type="Pfam" id="PF01075">
    <property type="entry name" value="Glyco_transf_9"/>
    <property type="match status" value="1"/>
</dbReference>
<keyword evidence="2" id="KW-0808">Transferase</keyword>
<proteinExistence type="predicted"/>
<evidence type="ECO:0000313" key="3">
    <source>
        <dbReference type="EMBL" id="MCE4553131.1"/>
    </source>
</evidence>
<dbReference type="InterPro" id="IPR002201">
    <property type="entry name" value="Glyco_trans_9"/>
</dbReference>
<evidence type="ECO:0000256" key="1">
    <source>
        <dbReference type="ARBA" id="ARBA00022676"/>
    </source>
</evidence>
<accession>A0ABS8XRA1</accession>
<protein>
    <submittedName>
        <fullName evidence="3">Glycosyltransferase family 9 protein</fullName>
    </submittedName>
</protein>
<dbReference type="EMBL" id="JAJTWU010000001">
    <property type="protein sequence ID" value="MCE4553131.1"/>
    <property type="molecule type" value="Genomic_DNA"/>
</dbReference>
<dbReference type="Gene3D" id="3.40.50.2000">
    <property type="entry name" value="Glycogen Phosphorylase B"/>
    <property type="match status" value="2"/>
</dbReference>
<keyword evidence="4" id="KW-1185">Reference proteome</keyword>
<evidence type="ECO:0000256" key="2">
    <source>
        <dbReference type="ARBA" id="ARBA00022679"/>
    </source>
</evidence>
<dbReference type="SUPFAM" id="SSF53756">
    <property type="entry name" value="UDP-Glycosyltransferase/glycogen phosphorylase"/>
    <property type="match status" value="1"/>
</dbReference>
<dbReference type="InterPro" id="IPR051199">
    <property type="entry name" value="LPS_LOS_Heptosyltrfase"/>
</dbReference>
<dbReference type="CDD" id="cd03789">
    <property type="entry name" value="GT9_LPS_heptosyltransferase"/>
    <property type="match status" value="1"/>
</dbReference>
<organism evidence="3 4">
    <name type="scientific">Pelomonas cellulosilytica</name>
    <dbReference type="NCBI Taxonomy" id="2906762"/>
    <lineage>
        <taxon>Bacteria</taxon>
        <taxon>Pseudomonadati</taxon>
        <taxon>Pseudomonadota</taxon>
        <taxon>Betaproteobacteria</taxon>
        <taxon>Burkholderiales</taxon>
        <taxon>Sphaerotilaceae</taxon>
        <taxon>Roseateles</taxon>
    </lineage>
</organism>
<name>A0ABS8XRA1_9BURK</name>